<comment type="caution">
    <text evidence="2">The sequence shown here is derived from an EMBL/GenBank/DDBJ whole genome shotgun (WGS) entry which is preliminary data.</text>
</comment>
<dbReference type="PANTHER" id="PTHR40082">
    <property type="entry name" value="BLR5956 PROTEIN"/>
    <property type="match status" value="1"/>
</dbReference>
<dbReference type="NCBIfam" id="NF004584">
    <property type="entry name" value="PRK05928.2-1"/>
    <property type="match status" value="1"/>
</dbReference>
<feature type="domain" description="Tetrapyrrole biosynthesis uroporphyrinogen III synthase" evidence="1">
    <location>
        <begin position="19"/>
        <end position="259"/>
    </location>
</feature>
<reference evidence="2 3" key="1">
    <citation type="submission" date="2021-04" db="EMBL/GenBank/DDBJ databases">
        <authorList>
            <person name="Rakotoarivonina H."/>
        </authorList>
    </citation>
    <scope>NUCLEOTIDE SEQUENCE [LARGE SCALE GENOMIC DNA]</scope>
    <source>
        <strain evidence="2 3">XE</strain>
    </source>
</reference>
<dbReference type="Pfam" id="PF02602">
    <property type="entry name" value="HEM4"/>
    <property type="match status" value="1"/>
</dbReference>
<dbReference type="EC" id="4.2.1.75" evidence="2"/>
<dbReference type="CDD" id="cd06578">
    <property type="entry name" value="HemD"/>
    <property type="match status" value="1"/>
</dbReference>
<dbReference type="InterPro" id="IPR003754">
    <property type="entry name" value="4pyrrol_synth_uPrphyn_synth"/>
</dbReference>
<sequence length="275" mass="30509">MLSLEGKQIAVTGARKQDEVKQLVANFGGVAHIRPAQGTILTDEEEIGPAMRRVIAEGADWVIFTTGQGAQRLLDVARQSDMLWDWLRLLRAARVAARGYKTRKFLKEWAISPAVSDDDGTSAGLMRAFGEAPQLDGRKVVVQLHGERPERLLRWLEDNGAVVETLMPYIHVPPPESDIRSFLEELQERKFDAVAFTSALQVRYLFEMAGRFGMKEMLRSRLSGDVLAAAVGKVTAEALEEEGVAPVLQPSDQRIGSLVVKLARYFQTGSFDESQ</sequence>
<evidence type="ECO:0000313" key="3">
    <source>
        <dbReference type="Proteomes" id="UP000681526"/>
    </source>
</evidence>
<dbReference type="PANTHER" id="PTHR40082:SF1">
    <property type="entry name" value="BLR5956 PROTEIN"/>
    <property type="match status" value="1"/>
</dbReference>
<protein>
    <submittedName>
        <fullName evidence="2">Uroporphyrinogen-III synthase</fullName>
        <ecNumber evidence="2">4.2.1.75</ecNumber>
    </submittedName>
</protein>
<dbReference type="InterPro" id="IPR039793">
    <property type="entry name" value="UROS/Hem4"/>
</dbReference>
<name>A0ABM8UZM6_THEXY</name>
<dbReference type="SUPFAM" id="SSF69618">
    <property type="entry name" value="HemD-like"/>
    <property type="match status" value="1"/>
</dbReference>
<dbReference type="Gene3D" id="3.40.50.10090">
    <property type="match status" value="2"/>
</dbReference>
<accession>A0ABM8UZM6</accession>
<dbReference type="Proteomes" id="UP000681526">
    <property type="component" value="Unassembled WGS sequence"/>
</dbReference>
<dbReference type="RefSeq" id="WP_213483133.1">
    <property type="nucleotide sequence ID" value="NZ_CAJRAY010000005.1"/>
</dbReference>
<evidence type="ECO:0000313" key="2">
    <source>
        <dbReference type="EMBL" id="CAG5077127.1"/>
    </source>
</evidence>
<dbReference type="InterPro" id="IPR036108">
    <property type="entry name" value="4pyrrol_syn_uPrphyn_synt_sf"/>
</dbReference>
<dbReference type="EMBL" id="CAJRAY010000005">
    <property type="protein sequence ID" value="CAG5077127.1"/>
    <property type="molecule type" value="Genomic_DNA"/>
</dbReference>
<dbReference type="GO" id="GO:0004852">
    <property type="term" value="F:uroporphyrinogen-III synthase activity"/>
    <property type="evidence" value="ECO:0007669"/>
    <property type="project" value="UniProtKB-EC"/>
</dbReference>
<organism evidence="2 3">
    <name type="scientific">Thermobacillus xylanilyticus</name>
    <dbReference type="NCBI Taxonomy" id="76633"/>
    <lineage>
        <taxon>Bacteria</taxon>
        <taxon>Bacillati</taxon>
        <taxon>Bacillota</taxon>
        <taxon>Bacilli</taxon>
        <taxon>Bacillales</taxon>
        <taxon>Paenibacillaceae</taxon>
        <taxon>Thermobacillus</taxon>
    </lineage>
</organism>
<evidence type="ECO:0000259" key="1">
    <source>
        <dbReference type="Pfam" id="PF02602"/>
    </source>
</evidence>
<keyword evidence="3" id="KW-1185">Reference proteome</keyword>
<keyword evidence="2" id="KW-0456">Lyase</keyword>
<proteinExistence type="predicted"/>
<gene>
    <name evidence="2" type="primary">txxe11-yjjA</name>
    <name evidence="2" type="ORF">TXXE_01190</name>
</gene>